<gene>
    <name evidence="1" type="ORF">JF537_08180</name>
</gene>
<dbReference type="Proteomes" id="UP000664578">
    <property type="component" value="Unassembled WGS sequence"/>
</dbReference>
<evidence type="ECO:0000313" key="1">
    <source>
        <dbReference type="EMBL" id="MBN8251553.1"/>
    </source>
</evidence>
<dbReference type="Pfam" id="PF01527">
    <property type="entry name" value="HTH_Tnp_1"/>
    <property type="match status" value="1"/>
</dbReference>
<accession>A0A8I1SN56</accession>
<dbReference type="GO" id="GO:0004803">
    <property type="term" value="F:transposase activity"/>
    <property type="evidence" value="ECO:0007669"/>
    <property type="project" value="InterPro"/>
</dbReference>
<dbReference type="GO" id="GO:0003677">
    <property type="term" value="F:DNA binding"/>
    <property type="evidence" value="ECO:0007669"/>
    <property type="project" value="InterPro"/>
</dbReference>
<dbReference type="SUPFAM" id="SSF46689">
    <property type="entry name" value="Homeodomain-like"/>
    <property type="match status" value="1"/>
</dbReference>
<dbReference type="EMBL" id="JAEMWV010000003">
    <property type="protein sequence ID" value="MBN8251553.1"/>
    <property type="molecule type" value="Genomic_DNA"/>
</dbReference>
<dbReference type="AlphaFoldDB" id="A0A8I1SN56"/>
<protein>
    <submittedName>
        <fullName evidence="1">Transposase</fullName>
    </submittedName>
</protein>
<organism evidence="1 2">
    <name type="scientific">Priestia flexa</name>
    <dbReference type="NCBI Taxonomy" id="86664"/>
    <lineage>
        <taxon>Bacteria</taxon>
        <taxon>Bacillati</taxon>
        <taxon>Bacillota</taxon>
        <taxon>Bacilli</taxon>
        <taxon>Bacillales</taxon>
        <taxon>Bacillaceae</taxon>
        <taxon>Priestia</taxon>
    </lineage>
</organism>
<evidence type="ECO:0000313" key="2">
    <source>
        <dbReference type="Proteomes" id="UP000664578"/>
    </source>
</evidence>
<name>A0A8I1SN56_9BACI</name>
<dbReference type="Gene3D" id="1.10.10.60">
    <property type="entry name" value="Homeodomain-like"/>
    <property type="match status" value="1"/>
</dbReference>
<sequence length="109" mass="12611">MERKRAGKKYNDKFKKTIVDLYHAGNSVKDLSSEYGVSEVTIYKWVKAFTPISSEEGSLTPKELAEIQKENLRLKQELDILKKPFEVFLITITSKGFYLVCCQLLKKFV</sequence>
<dbReference type="GO" id="GO:0006313">
    <property type="term" value="P:DNA transposition"/>
    <property type="evidence" value="ECO:0007669"/>
    <property type="project" value="InterPro"/>
</dbReference>
<dbReference type="InterPro" id="IPR009057">
    <property type="entry name" value="Homeodomain-like_sf"/>
</dbReference>
<dbReference type="GeneID" id="93682107"/>
<comment type="caution">
    <text evidence="1">The sequence shown here is derived from an EMBL/GenBank/DDBJ whole genome shotgun (WGS) entry which is preliminary data.</text>
</comment>
<proteinExistence type="predicted"/>
<dbReference type="RefSeq" id="WP_206782441.1">
    <property type="nucleotide sequence ID" value="NZ_CP060274.1"/>
</dbReference>
<dbReference type="InterPro" id="IPR002514">
    <property type="entry name" value="Transposase_8"/>
</dbReference>
<reference evidence="1" key="1">
    <citation type="submission" date="2020-12" db="EMBL/GenBank/DDBJ databases">
        <title>PHA producing bacteria isolated from mangrove.</title>
        <authorList>
            <person name="Zheng W."/>
            <person name="Yu S."/>
            <person name="Huang Y."/>
        </authorList>
    </citation>
    <scope>NUCLEOTIDE SEQUENCE</scope>
    <source>
        <strain evidence="1">GN22-4</strain>
    </source>
</reference>